<dbReference type="EMBL" id="LR796290">
    <property type="protein sequence ID" value="CAB4135009.1"/>
    <property type="molecule type" value="Genomic_DNA"/>
</dbReference>
<sequence>MSEWLPIEAAPKGEGKLLLAAPYYKQAFIGYYNYPANSWLNSKHHEKEQPTHWMPIPKLPKKGE</sequence>
<gene>
    <name evidence="2" type="ORF">UFOVP275_49</name>
</gene>
<evidence type="ECO:0000313" key="2">
    <source>
        <dbReference type="EMBL" id="CAB4135009.1"/>
    </source>
</evidence>
<evidence type="ECO:0008006" key="3">
    <source>
        <dbReference type="Google" id="ProtNLM"/>
    </source>
</evidence>
<reference evidence="2" key="1">
    <citation type="submission" date="2020-04" db="EMBL/GenBank/DDBJ databases">
        <authorList>
            <person name="Chiriac C."/>
            <person name="Salcher M."/>
            <person name="Ghai R."/>
            <person name="Kavagutti S V."/>
        </authorList>
    </citation>
    <scope>NUCLEOTIDE SEQUENCE</scope>
</reference>
<name>A0A6J5LTI2_9CAUD</name>
<feature type="region of interest" description="Disordered" evidence="1">
    <location>
        <begin position="45"/>
        <end position="64"/>
    </location>
</feature>
<proteinExistence type="predicted"/>
<protein>
    <recommendedName>
        <fullName evidence="3">DUF551 domain-containing protein</fullName>
    </recommendedName>
</protein>
<accession>A0A6J5LTI2</accession>
<organism evidence="2">
    <name type="scientific">uncultured Caudovirales phage</name>
    <dbReference type="NCBI Taxonomy" id="2100421"/>
    <lineage>
        <taxon>Viruses</taxon>
        <taxon>Duplodnaviria</taxon>
        <taxon>Heunggongvirae</taxon>
        <taxon>Uroviricota</taxon>
        <taxon>Caudoviricetes</taxon>
        <taxon>Peduoviridae</taxon>
        <taxon>Maltschvirus</taxon>
        <taxon>Maltschvirus maltsch</taxon>
    </lineage>
</organism>
<evidence type="ECO:0000256" key="1">
    <source>
        <dbReference type="SAM" id="MobiDB-lite"/>
    </source>
</evidence>